<name>A0AAW1R7W7_9CHLO</name>
<evidence type="ECO:0000256" key="1">
    <source>
        <dbReference type="RuleBase" id="RU003682"/>
    </source>
</evidence>
<evidence type="ECO:0000313" key="5">
    <source>
        <dbReference type="Proteomes" id="UP001489004"/>
    </source>
</evidence>
<evidence type="ECO:0000256" key="2">
    <source>
        <dbReference type="SAM" id="MobiDB-lite"/>
    </source>
</evidence>
<dbReference type="InterPro" id="IPR005123">
    <property type="entry name" value="Oxoglu/Fe-dep_dioxygenase_dom"/>
</dbReference>
<proteinExistence type="inferred from homology"/>
<keyword evidence="1" id="KW-0408">Iron</keyword>
<dbReference type="Gene3D" id="2.60.120.330">
    <property type="entry name" value="B-lactam Antibiotic, Isopenicillin N Synthase, Chain"/>
    <property type="match status" value="1"/>
</dbReference>
<dbReference type="InterPro" id="IPR027443">
    <property type="entry name" value="IPNS-like_sf"/>
</dbReference>
<dbReference type="PRINTS" id="PR00682">
    <property type="entry name" value="IPNSYNTHASE"/>
</dbReference>
<dbReference type="InterPro" id="IPR050231">
    <property type="entry name" value="Iron_ascorbate_oxido_reductase"/>
</dbReference>
<keyword evidence="1" id="KW-0479">Metal-binding</keyword>
<sequence>MLPSQDDATWTSAPADRMQPPAGRNCNKSAVPLQVSVIDMAQPEPAAAAQLREACTTTGFFYVSNHGVSDDLVQRQFAQWHQFFNLPECTKLALKAGKSNRGYYPVGAGSAKNPFGLGDRKEGFNIYGFESDLDLPFHGRNVWPDEAVLQGFKATMLQYYDAMHAVADRVLRLIALALDLPADWFADKFDKPAANIRCVHYVEDANDPDKGIFGVGAHTDWGMLTVLATDDVPGLQIHVNGEWVDVPPRNGTFIVNLGDMTHRWTNGRFRSTLHRVVKRDSCERYSSPFFLAPNWDAKIDSTEATQRRCESDLCNQTVGSASQYSIRSRA</sequence>
<dbReference type="InterPro" id="IPR026992">
    <property type="entry name" value="DIOX_N"/>
</dbReference>
<evidence type="ECO:0000259" key="3">
    <source>
        <dbReference type="PROSITE" id="PS51471"/>
    </source>
</evidence>
<dbReference type="AlphaFoldDB" id="A0AAW1R7W7"/>
<evidence type="ECO:0000313" key="4">
    <source>
        <dbReference type="EMBL" id="KAK9829658.1"/>
    </source>
</evidence>
<comment type="similarity">
    <text evidence="1">Belongs to the iron/ascorbate-dependent oxidoreductase family.</text>
</comment>
<gene>
    <name evidence="4" type="ORF">WJX72_007150</name>
</gene>
<organism evidence="4 5">
    <name type="scientific">[Myrmecia] bisecta</name>
    <dbReference type="NCBI Taxonomy" id="41462"/>
    <lineage>
        <taxon>Eukaryota</taxon>
        <taxon>Viridiplantae</taxon>
        <taxon>Chlorophyta</taxon>
        <taxon>core chlorophytes</taxon>
        <taxon>Trebouxiophyceae</taxon>
        <taxon>Trebouxiales</taxon>
        <taxon>Trebouxiaceae</taxon>
        <taxon>Myrmecia</taxon>
    </lineage>
</organism>
<feature type="domain" description="Fe2OG dioxygenase" evidence="3">
    <location>
        <begin position="192"/>
        <end position="293"/>
    </location>
</feature>
<dbReference type="EMBL" id="JALJOR010000001">
    <property type="protein sequence ID" value="KAK9829658.1"/>
    <property type="molecule type" value="Genomic_DNA"/>
</dbReference>
<feature type="region of interest" description="Disordered" evidence="2">
    <location>
        <begin position="1"/>
        <end position="26"/>
    </location>
</feature>
<dbReference type="InterPro" id="IPR044861">
    <property type="entry name" value="IPNS-like_FE2OG_OXY"/>
</dbReference>
<dbReference type="PANTHER" id="PTHR47990">
    <property type="entry name" value="2-OXOGLUTARATE (2OG) AND FE(II)-DEPENDENT OXYGENASE SUPERFAMILY PROTEIN-RELATED"/>
    <property type="match status" value="1"/>
</dbReference>
<dbReference type="Pfam" id="PF03171">
    <property type="entry name" value="2OG-FeII_Oxy"/>
    <property type="match status" value="1"/>
</dbReference>
<protein>
    <recommendedName>
        <fullName evidence="3">Fe2OG dioxygenase domain-containing protein</fullName>
    </recommendedName>
</protein>
<dbReference type="GO" id="GO:0016491">
    <property type="term" value="F:oxidoreductase activity"/>
    <property type="evidence" value="ECO:0007669"/>
    <property type="project" value="UniProtKB-KW"/>
</dbReference>
<comment type="caution">
    <text evidence="4">The sequence shown here is derived from an EMBL/GenBank/DDBJ whole genome shotgun (WGS) entry which is preliminary data.</text>
</comment>
<keyword evidence="5" id="KW-1185">Reference proteome</keyword>
<dbReference type="Proteomes" id="UP001489004">
    <property type="component" value="Unassembled WGS sequence"/>
</dbReference>
<dbReference type="SUPFAM" id="SSF51197">
    <property type="entry name" value="Clavaminate synthase-like"/>
    <property type="match status" value="1"/>
</dbReference>
<accession>A0AAW1R7W7</accession>
<keyword evidence="1" id="KW-0560">Oxidoreductase</keyword>
<feature type="compositionally biased region" description="Polar residues" evidence="2">
    <location>
        <begin position="1"/>
        <end position="12"/>
    </location>
</feature>
<reference evidence="4 5" key="1">
    <citation type="journal article" date="2024" name="Nat. Commun.">
        <title>Phylogenomics reveals the evolutionary origins of lichenization in chlorophyte algae.</title>
        <authorList>
            <person name="Puginier C."/>
            <person name="Libourel C."/>
            <person name="Otte J."/>
            <person name="Skaloud P."/>
            <person name="Haon M."/>
            <person name="Grisel S."/>
            <person name="Petersen M."/>
            <person name="Berrin J.G."/>
            <person name="Delaux P.M."/>
            <person name="Dal Grande F."/>
            <person name="Keller J."/>
        </authorList>
    </citation>
    <scope>NUCLEOTIDE SEQUENCE [LARGE SCALE GENOMIC DNA]</scope>
    <source>
        <strain evidence="4 5">SAG 2043</strain>
    </source>
</reference>
<dbReference type="Pfam" id="PF14226">
    <property type="entry name" value="DIOX_N"/>
    <property type="match status" value="1"/>
</dbReference>
<dbReference type="PROSITE" id="PS51471">
    <property type="entry name" value="FE2OG_OXY"/>
    <property type="match status" value="1"/>
</dbReference>
<dbReference type="GO" id="GO:0046872">
    <property type="term" value="F:metal ion binding"/>
    <property type="evidence" value="ECO:0007669"/>
    <property type="project" value="UniProtKB-KW"/>
</dbReference>